<sequence>MVARAGMETETIIWTGREKKRRELNQKIKSFPVGPQLSGILILTPQETSSNFDCNARPLIFLTSCVVSGIKKKMNGSLLGTVWLLLQPFTLCQSFSLYDFAFPEDPLQVYNYSRFPEVEKQCSSFLSSASDLKPDDSRGYRLKDELSFFNGDWEQEKNGAPLMPFDDNDMHKIQSPGFSPWRLVSFEVKDVNSVQILKNAVSLKAVLSIGISRNTTIISDSSPKFQMRPGMSALRIDFEGVYLENKKNDGERLICLLGDTTLPLWTDFSYIASGFDGFYNNHNQPQVSGDDQILLVLKYPRMAEDGFNSFTSSEFCNNLKQFENHIFDLAPDWEFNGAQDYSSMLGPFQVERGKRQAFYNHDNTKLIMQRIICEEEANEHQMSSARVSAVMRVFPTIMEPHIAALQTGLSGWTLSVEGSWNSSSGQLCMIGCPGIVNSGIEECDSRLSLYFPRSFSSKQRSMIYGKISSISNKTRAYLPKIFGMTKRPSDLLNNYRKYYQSYLSYNYSNLALSFRDRSRPHKLRRIIRQVLLKYPAQEDHMNALHDKLHISSFAFPSSGSHSPPTYIEVEVLTLDETGDSKKAFVKGMNTERGLDCLIEAKIEYPSENTRWLMFPIAKIKITSLRNEDDPLHFSQISLETFLLPSLDHKDEVLFRKIFEGTLRILLISLSIATIWSQLVYMKRKPEVIPYISLVMLAFQFFVCSFPLISNSEIFFSSKESFQYKLQPYDFHEYQVLLDALDYANKVLILATLLLIARIFRLVSESRRLLCKQTNPATKPVPNEIQVFCISLIFYICWFLLEDGMLLLFGKPDHATERANKLQDWTAKIENFVRLATINFGLIPHVIAWRYFKLPLNPLRRPYILNCFLFIPIFLIIYDSLRDPVLNPYSLYILEYSTLGSSWRMHIITQAKIHAGVLFFLICVVGITLSYPHNDEFPAPDNLSITYTRFPEIQQHCGFLISSASELQPDENRGERMKKELLFMNGDWEQERGGAPLMPFDSRELPSNTFGNGPPLKLVSFWLMDVDPVRRAKNTVSIRGVMEIAIVRTDSLSYKPYLWSSNFYMQQGITKMTILFEGVYVESEENGGQRSICLLGNATFGTSAQEMDSCAPGDPWNPCLLQVKNQPFSTSKDDQIMLVLQYPKTFSLTARGITGEMKSLNDRGNVTYFDKVHISSQLRPNSVYHFGSEELVSKACSPFPYQDTFVNDKIEMFKGDEYCETLRKHIWNEAFEFVSTGTSIEQNRLGPFLLDRELEAAARDNLNQLRLMIQELVCVPETDQNGIRKAKVSAVFRVIHKSGNIYREEMRTGLSSRTLTAEGIWRSSHGQLCMVGCLGNPYGLPEACASRIILYIPLTISIKQHSSVLGTITSLNGSDSHPPLVFRRIATLKEIMNRHQWEDSQLKRSYNYSTIIQAREFQKRSMPSKFERIMRKSFFRYPSSRGDDIASFSFLADVLSVKVCAATPQTSTDGEKAKTYAEIVILSIGSLFGRHRSDSYQENLGDDQKPFHSASQEIEVSGHLSITGSRTNISLFFEGLFDPTVGEMYLIGCQDVQEIKHVKNNSRNLDGGIDCLTDIKVQYSPKNARWLLNPNIKVSINSRRRKEDHLYFHPISINTFVLSYQKKIQDMIIRKGVEDVLRIVLLICSILCIQGQTCCAESRDHPTAYISLVMLGLQTLLGFSIPLITNGEALLKRKAFFASCKYDIYQLEKLFVFKALNCCIKILLLFALLEAVELVQKIWDSRKKMKIPSDKFVFIFTVLIHVTGIFILEGLCEMYRFPSLFQSQNNGLAGTEMERLESYGCLVQDLFLLPQMIGNWLWGVQGKPLRKLYYIGFTSIRLVLLAYDCVRDPIPNPINQSEEIELQYLGFAFYDKLGNMIVSVLVVLLAVTVYIQQTYRHIKKVEEEEEEEECESLDFKYESYQRLLSE</sequence>
<accession>A0ACC0C788</accession>
<evidence type="ECO:0000313" key="2">
    <source>
        <dbReference type="Proteomes" id="UP001060085"/>
    </source>
</evidence>
<proteinExistence type="predicted"/>
<dbReference type="EMBL" id="CM044701">
    <property type="protein sequence ID" value="KAI5680638.1"/>
    <property type="molecule type" value="Genomic_DNA"/>
</dbReference>
<comment type="caution">
    <text evidence="1">The sequence shown here is derived from an EMBL/GenBank/DDBJ whole genome shotgun (WGS) entry which is preliminary data.</text>
</comment>
<reference evidence="2" key="1">
    <citation type="journal article" date="2023" name="Nat. Plants">
        <title>Single-cell RNA sequencing provides a high-resolution roadmap for understanding the multicellular compartmentation of specialized metabolism.</title>
        <authorList>
            <person name="Sun S."/>
            <person name="Shen X."/>
            <person name="Li Y."/>
            <person name="Li Y."/>
            <person name="Wang S."/>
            <person name="Li R."/>
            <person name="Zhang H."/>
            <person name="Shen G."/>
            <person name="Guo B."/>
            <person name="Wei J."/>
            <person name="Xu J."/>
            <person name="St-Pierre B."/>
            <person name="Chen S."/>
            <person name="Sun C."/>
        </authorList>
    </citation>
    <scope>NUCLEOTIDE SEQUENCE [LARGE SCALE GENOMIC DNA]</scope>
</reference>
<keyword evidence="2" id="KW-1185">Reference proteome</keyword>
<dbReference type="Proteomes" id="UP001060085">
    <property type="component" value="Linkage Group LG01"/>
</dbReference>
<name>A0ACC0C788_CATRO</name>
<organism evidence="1 2">
    <name type="scientific">Catharanthus roseus</name>
    <name type="common">Madagascar periwinkle</name>
    <name type="synonym">Vinca rosea</name>
    <dbReference type="NCBI Taxonomy" id="4058"/>
    <lineage>
        <taxon>Eukaryota</taxon>
        <taxon>Viridiplantae</taxon>
        <taxon>Streptophyta</taxon>
        <taxon>Embryophyta</taxon>
        <taxon>Tracheophyta</taxon>
        <taxon>Spermatophyta</taxon>
        <taxon>Magnoliopsida</taxon>
        <taxon>eudicotyledons</taxon>
        <taxon>Gunneridae</taxon>
        <taxon>Pentapetalae</taxon>
        <taxon>asterids</taxon>
        <taxon>lamiids</taxon>
        <taxon>Gentianales</taxon>
        <taxon>Apocynaceae</taxon>
        <taxon>Rauvolfioideae</taxon>
        <taxon>Vinceae</taxon>
        <taxon>Catharanthinae</taxon>
        <taxon>Catharanthus</taxon>
    </lineage>
</organism>
<gene>
    <name evidence="1" type="ORF">M9H77_01865</name>
</gene>
<evidence type="ECO:0000313" key="1">
    <source>
        <dbReference type="EMBL" id="KAI5680638.1"/>
    </source>
</evidence>
<protein>
    <submittedName>
        <fullName evidence="1">Uncharacterized protein</fullName>
    </submittedName>
</protein>